<dbReference type="EMBL" id="KE503206">
    <property type="protein sequence ID" value="EPX73996.1"/>
    <property type="molecule type" value="Genomic_DNA"/>
</dbReference>
<keyword evidence="3" id="KW-1185">Reference proteome</keyword>
<sequence length="130" mass="14744">MEFGFVFVFVFVLFFLQTLAHSLFHLGMLSLHRTRPIYTELCTALLFLKASPLDHVDGLFTFPNQTKTLQQKPSSTWLQPLLKSPFLGLVCCFLGLLLSLVSFSTFSSCFHSSSSLDWIFGISCFLSRPH</sequence>
<keyword evidence="1" id="KW-0812">Transmembrane</keyword>
<proteinExistence type="predicted"/>
<dbReference type="AlphaFoldDB" id="S9PY40"/>
<dbReference type="VEuPathDB" id="FungiDB:SOCG_05085"/>
<dbReference type="Proteomes" id="UP000016088">
    <property type="component" value="Unassembled WGS sequence"/>
</dbReference>
<dbReference type="GeneID" id="25033895"/>
<accession>S9PY40</accession>
<organism evidence="2 3">
    <name type="scientific">Schizosaccharomyces octosporus (strain yFS286)</name>
    <name type="common">Fission yeast</name>
    <name type="synonym">Octosporomyces octosporus</name>
    <dbReference type="NCBI Taxonomy" id="483514"/>
    <lineage>
        <taxon>Eukaryota</taxon>
        <taxon>Fungi</taxon>
        <taxon>Dikarya</taxon>
        <taxon>Ascomycota</taxon>
        <taxon>Taphrinomycotina</taxon>
        <taxon>Schizosaccharomycetes</taxon>
        <taxon>Schizosaccharomycetales</taxon>
        <taxon>Schizosaccharomycetaceae</taxon>
        <taxon>Schizosaccharomyces</taxon>
    </lineage>
</organism>
<keyword evidence="1" id="KW-0472">Membrane</keyword>
<protein>
    <submittedName>
        <fullName evidence="2">Uncharacterized protein</fullName>
    </submittedName>
</protein>
<feature type="transmembrane region" description="Helical" evidence="1">
    <location>
        <begin position="86"/>
        <end position="106"/>
    </location>
</feature>
<name>S9PY40_SCHOY</name>
<evidence type="ECO:0000256" key="1">
    <source>
        <dbReference type="SAM" id="Phobius"/>
    </source>
</evidence>
<evidence type="ECO:0000313" key="3">
    <source>
        <dbReference type="Proteomes" id="UP000016088"/>
    </source>
</evidence>
<evidence type="ECO:0000313" key="2">
    <source>
        <dbReference type="EMBL" id="EPX73996.1"/>
    </source>
</evidence>
<keyword evidence="1" id="KW-1133">Transmembrane helix</keyword>
<gene>
    <name evidence="2" type="ORF">SOCG_05085</name>
</gene>
<dbReference type="HOGENOM" id="CLU_1939367_0_0_1"/>
<dbReference type="RefSeq" id="XP_013017848.1">
    <property type="nucleotide sequence ID" value="XM_013162394.1"/>
</dbReference>
<reference evidence="2 3" key="1">
    <citation type="journal article" date="2011" name="Science">
        <title>Comparative functional genomics of the fission yeasts.</title>
        <authorList>
            <person name="Rhind N."/>
            <person name="Chen Z."/>
            <person name="Yassour M."/>
            <person name="Thompson D.A."/>
            <person name="Haas B.J."/>
            <person name="Habib N."/>
            <person name="Wapinski I."/>
            <person name="Roy S."/>
            <person name="Lin M.F."/>
            <person name="Heiman D.I."/>
            <person name="Young S.K."/>
            <person name="Furuya K."/>
            <person name="Guo Y."/>
            <person name="Pidoux A."/>
            <person name="Chen H.M."/>
            <person name="Robbertse B."/>
            <person name="Goldberg J.M."/>
            <person name="Aoki K."/>
            <person name="Bayne E.H."/>
            <person name="Berlin A.M."/>
            <person name="Desjardins C.A."/>
            <person name="Dobbs E."/>
            <person name="Dukaj L."/>
            <person name="Fan L."/>
            <person name="FitzGerald M.G."/>
            <person name="French C."/>
            <person name="Gujja S."/>
            <person name="Hansen K."/>
            <person name="Keifenheim D."/>
            <person name="Levin J.Z."/>
            <person name="Mosher R.A."/>
            <person name="Mueller C.A."/>
            <person name="Pfiffner J."/>
            <person name="Priest M."/>
            <person name="Russ C."/>
            <person name="Smialowska A."/>
            <person name="Swoboda P."/>
            <person name="Sykes S.M."/>
            <person name="Vaughn M."/>
            <person name="Vengrova S."/>
            <person name="Yoder R."/>
            <person name="Zeng Q."/>
            <person name="Allshire R."/>
            <person name="Baulcombe D."/>
            <person name="Birren B.W."/>
            <person name="Brown W."/>
            <person name="Ekwall K."/>
            <person name="Kellis M."/>
            <person name="Leatherwood J."/>
            <person name="Levin H."/>
            <person name="Margalit H."/>
            <person name="Martienssen R."/>
            <person name="Nieduszynski C.A."/>
            <person name="Spatafora J.W."/>
            <person name="Friedman N."/>
            <person name="Dalgaard J.Z."/>
            <person name="Baumann P."/>
            <person name="Niki H."/>
            <person name="Regev A."/>
            <person name="Nusbaum C."/>
        </authorList>
    </citation>
    <scope>NUCLEOTIDE SEQUENCE [LARGE SCALE GENOMIC DNA]</scope>
    <source>
        <strain evidence="3">yFS286</strain>
    </source>
</reference>